<comment type="caution">
    <text evidence="3">The sequence shown here is derived from an EMBL/GenBank/DDBJ whole genome shotgun (WGS) entry which is preliminary data.</text>
</comment>
<organism evidence="3 4">
    <name type="scientific">Hoeflea prorocentri</name>
    <dbReference type="NCBI Taxonomy" id="1922333"/>
    <lineage>
        <taxon>Bacteria</taxon>
        <taxon>Pseudomonadati</taxon>
        <taxon>Pseudomonadota</taxon>
        <taxon>Alphaproteobacteria</taxon>
        <taxon>Hyphomicrobiales</taxon>
        <taxon>Rhizobiaceae</taxon>
        <taxon>Hoeflea</taxon>
    </lineage>
</organism>
<feature type="chain" id="PRO_5040997208" description="Lipoprotein" evidence="2">
    <location>
        <begin position="28"/>
        <end position="152"/>
    </location>
</feature>
<evidence type="ECO:0000256" key="1">
    <source>
        <dbReference type="SAM" id="MobiDB-lite"/>
    </source>
</evidence>
<evidence type="ECO:0000313" key="3">
    <source>
        <dbReference type="EMBL" id="MDA5398411.1"/>
    </source>
</evidence>
<name>A0A9X3ZH74_9HYPH</name>
<gene>
    <name evidence="3" type="ORF">OQ273_07485</name>
</gene>
<evidence type="ECO:0000256" key="2">
    <source>
        <dbReference type="SAM" id="SignalP"/>
    </source>
</evidence>
<feature type="region of interest" description="Disordered" evidence="1">
    <location>
        <begin position="36"/>
        <end position="98"/>
    </location>
</feature>
<sequence length="152" mass="15849">MQGRKMPQGKFRISVCVAALVPVMGLAACVSPSLEDAAPRPEQGAGIADTGADGQAAAGSNAASQSGQVRDNSFVDEGATRNEKFPTFEVMPQGATAQLSEEEKRAILAEMKAIRSARGGGGSSAATQQRYDELKTIANTHGLEAKQEIQDQ</sequence>
<evidence type="ECO:0008006" key="5">
    <source>
        <dbReference type="Google" id="ProtNLM"/>
    </source>
</evidence>
<dbReference type="RefSeq" id="WP_267989835.1">
    <property type="nucleotide sequence ID" value="NZ_JAPJZI010000001.1"/>
</dbReference>
<reference evidence="3" key="1">
    <citation type="submission" date="2022-11" db="EMBL/GenBank/DDBJ databases">
        <title>Draft genome sequence of Hoeflea poritis E7-10 and Hoeflea prorocentri PM5-8, separated from scleractinian coral Porites lutea and marine dinoflagellate.</title>
        <authorList>
            <person name="Zhang G."/>
            <person name="Wei Q."/>
            <person name="Cai L."/>
        </authorList>
    </citation>
    <scope>NUCLEOTIDE SEQUENCE</scope>
    <source>
        <strain evidence="3">PM5-8</strain>
    </source>
</reference>
<dbReference type="EMBL" id="JAPJZI010000001">
    <property type="protein sequence ID" value="MDA5398411.1"/>
    <property type="molecule type" value="Genomic_DNA"/>
</dbReference>
<dbReference type="AlphaFoldDB" id="A0A9X3ZH74"/>
<keyword evidence="4" id="KW-1185">Reference proteome</keyword>
<protein>
    <recommendedName>
        <fullName evidence="5">Lipoprotein</fullName>
    </recommendedName>
</protein>
<dbReference type="PROSITE" id="PS51257">
    <property type="entry name" value="PROKAR_LIPOPROTEIN"/>
    <property type="match status" value="1"/>
</dbReference>
<accession>A0A9X3ZH74</accession>
<feature type="signal peptide" evidence="2">
    <location>
        <begin position="1"/>
        <end position="27"/>
    </location>
</feature>
<proteinExistence type="predicted"/>
<feature type="compositionally biased region" description="Low complexity" evidence="1">
    <location>
        <begin position="43"/>
        <end position="68"/>
    </location>
</feature>
<keyword evidence="2" id="KW-0732">Signal</keyword>
<evidence type="ECO:0000313" key="4">
    <source>
        <dbReference type="Proteomes" id="UP001151234"/>
    </source>
</evidence>
<dbReference type="Proteomes" id="UP001151234">
    <property type="component" value="Unassembled WGS sequence"/>
</dbReference>